<dbReference type="PANTHER" id="PTHR34472:SF1">
    <property type="entry name" value="SULFUR CARRIER PROTEIN THIS"/>
    <property type="match status" value="1"/>
</dbReference>
<organism evidence="1 2">
    <name type="scientific">Clostridium intestinale</name>
    <dbReference type="NCBI Taxonomy" id="36845"/>
    <lineage>
        <taxon>Bacteria</taxon>
        <taxon>Bacillati</taxon>
        <taxon>Bacillota</taxon>
        <taxon>Clostridia</taxon>
        <taxon>Eubacteriales</taxon>
        <taxon>Clostridiaceae</taxon>
        <taxon>Clostridium</taxon>
    </lineage>
</organism>
<evidence type="ECO:0000313" key="1">
    <source>
        <dbReference type="EMBL" id="QLY81088.1"/>
    </source>
</evidence>
<dbReference type="InterPro" id="IPR016155">
    <property type="entry name" value="Mopterin_synth/thiamin_S_b"/>
</dbReference>
<dbReference type="KEGG" id="cint:HZF06_05730"/>
<dbReference type="Pfam" id="PF02597">
    <property type="entry name" value="ThiS"/>
    <property type="match status" value="1"/>
</dbReference>
<name>A0A7D6VSX3_9CLOT</name>
<dbReference type="SUPFAM" id="SSF54285">
    <property type="entry name" value="MoaD/ThiS"/>
    <property type="match status" value="1"/>
</dbReference>
<sequence>MQVNGKEYALKENRSLIDLLRELKVDPNRIVVEINYEIVNREDIEGRLLNEDDSIEIISFMGGGSR</sequence>
<accession>A0A7D6VSX3</accession>
<dbReference type="NCBIfam" id="TIGR01683">
    <property type="entry name" value="thiS"/>
    <property type="match status" value="1"/>
</dbReference>
<dbReference type="Gene3D" id="3.10.20.30">
    <property type="match status" value="1"/>
</dbReference>
<dbReference type="EMBL" id="CP059378">
    <property type="protein sequence ID" value="QLY81088.1"/>
    <property type="molecule type" value="Genomic_DNA"/>
</dbReference>
<dbReference type="InterPro" id="IPR010035">
    <property type="entry name" value="Thi_S"/>
</dbReference>
<dbReference type="RefSeq" id="WP_181602774.1">
    <property type="nucleotide sequence ID" value="NZ_CP059378.1"/>
</dbReference>
<reference evidence="1 2" key="1">
    <citation type="submission" date="2020-07" db="EMBL/GenBank/DDBJ databases">
        <title>Electron transfer.</title>
        <authorList>
            <person name="Huang L."/>
            <person name="Liu X."/>
            <person name="Zhou S."/>
        </authorList>
    </citation>
    <scope>NUCLEOTIDE SEQUENCE [LARGE SCALE GENOMIC DNA]</scope>
    <source>
        <strain evidence="1 2">Lx1</strain>
    </source>
</reference>
<dbReference type="CDD" id="cd00565">
    <property type="entry name" value="Ubl_ThiS"/>
    <property type="match status" value="1"/>
</dbReference>
<dbReference type="InterPro" id="IPR003749">
    <property type="entry name" value="ThiS/MoaD-like"/>
</dbReference>
<dbReference type="AlphaFoldDB" id="A0A7D6VSX3"/>
<evidence type="ECO:0000313" key="2">
    <source>
        <dbReference type="Proteomes" id="UP000512286"/>
    </source>
</evidence>
<protein>
    <submittedName>
        <fullName evidence="1">Sulfur carrier protein ThiS</fullName>
    </submittedName>
</protein>
<dbReference type="Proteomes" id="UP000512286">
    <property type="component" value="Chromosome"/>
</dbReference>
<dbReference type="PANTHER" id="PTHR34472">
    <property type="entry name" value="SULFUR CARRIER PROTEIN THIS"/>
    <property type="match status" value="1"/>
</dbReference>
<gene>
    <name evidence="1" type="primary">thiS</name>
    <name evidence="1" type="ORF">HZF06_05730</name>
</gene>
<dbReference type="InterPro" id="IPR012675">
    <property type="entry name" value="Beta-grasp_dom_sf"/>
</dbReference>
<proteinExistence type="predicted"/>